<evidence type="ECO:0000313" key="3">
    <source>
        <dbReference type="Proteomes" id="UP000000376"/>
    </source>
</evidence>
<organism evidence="2 3">
    <name type="scientific">Arcanobacterium haemolyticum (strain ATCC 9345 / DSM 20595 / CCM 5947 / CCUG 17215 / LMG 16163 / NBRC 15585 / NCTC 8452 / 11018)</name>
    <dbReference type="NCBI Taxonomy" id="644284"/>
    <lineage>
        <taxon>Bacteria</taxon>
        <taxon>Bacillati</taxon>
        <taxon>Actinomycetota</taxon>
        <taxon>Actinomycetes</taxon>
        <taxon>Actinomycetales</taxon>
        <taxon>Actinomycetaceae</taxon>
        <taxon>Arcanobacterium</taxon>
    </lineage>
</organism>
<evidence type="ECO:0000313" key="2">
    <source>
        <dbReference type="EMBL" id="ADH92964.1"/>
    </source>
</evidence>
<dbReference type="KEGG" id="ahe:Arch_1259"/>
<dbReference type="AlphaFoldDB" id="D7BJY4"/>
<dbReference type="OrthoDB" id="4735656at2"/>
<evidence type="ECO:0000259" key="1">
    <source>
        <dbReference type="Pfam" id="PF20058"/>
    </source>
</evidence>
<proteinExistence type="predicted"/>
<gene>
    <name evidence="2" type="ordered locus">Arch_1259</name>
</gene>
<dbReference type="EMBL" id="CP002045">
    <property type="protein sequence ID" value="ADH92964.1"/>
    <property type="molecule type" value="Genomic_DNA"/>
</dbReference>
<dbReference type="InterPro" id="IPR045598">
    <property type="entry name" value="DUF6457"/>
</dbReference>
<sequence>MARKDDPEVMAKMEAWLAVVNEELGLDPALIDATKRPLLKLISTVAHGPSRPGAPLTAFLVGYAAAAQGKNPEELAMKLNKLAEPYLSEE</sequence>
<name>D7BJY4_ARCHD</name>
<dbReference type="Proteomes" id="UP000000376">
    <property type="component" value="Chromosome"/>
</dbReference>
<dbReference type="Pfam" id="PF20058">
    <property type="entry name" value="DUF6457"/>
    <property type="match status" value="1"/>
</dbReference>
<reference evidence="2 3" key="1">
    <citation type="journal article" date="2010" name="Stand. Genomic Sci.">
        <title>Complete genome sequence of Arcanobacterium haemolyticum type strain (11018).</title>
        <authorList>
            <person name="Yasawong M."/>
            <person name="Teshima H."/>
            <person name="Lapidus A."/>
            <person name="Nolan M."/>
            <person name="Lucas S."/>
            <person name="Glavina Del Rio T."/>
            <person name="Tice H."/>
            <person name="Cheng J."/>
            <person name="Bruce D."/>
            <person name="Detter C."/>
            <person name="Tapia R."/>
            <person name="Han C."/>
            <person name="Goodwin L."/>
            <person name="Pitluck S."/>
            <person name="Liolios K."/>
            <person name="Ivanova N."/>
            <person name="Mavromatis K."/>
            <person name="Mikhailova N."/>
            <person name="Pati A."/>
            <person name="Chen A."/>
            <person name="Palaniappan K."/>
            <person name="Land M."/>
            <person name="Hauser L."/>
            <person name="Chang Y."/>
            <person name="Jeffries C."/>
            <person name="Rohde M."/>
            <person name="Sikorski J."/>
            <person name="Pukall R."/>
            <person name="Goker M."/>
            <person name="Woyke T."/>
            <person name="Bristow J."/>
            <person name="Eisen J."/>
            <person name="Markowitz V."/>
            <person name="Hugenholtz P."/>
            <person name="Kyrpides N."/>
            <person name="Klenk H."/>
        </authorList>
    </citation>
    <scope>NUCLEOTIDE SEQUENCE [LARGE SCALE GENOMIC DNA]</scope>
    <source>
        <strain evidence="3">ATCC 9345 / DSM 20595 / CCUG 17215 / LMG 16163 / NBRC 15585 / NCTC 8452 / 11018</strain>
    </source>
</reference>
<feature type="domain" description="DUF6457" evidence="1">
    <location>
        <begin position="10"/>
        <end position="84"/>
    </location>
</feature>
<dbReference type="HOGENOM" id="CLU_154370_3_0_11"/>
<dbReference type="RefSeq" id="WP_013170456.1">
    <property type="nucleotide sequence ID" value="NC_014218.1"/>
</dbReference>
<dbReference type="eggNOG" id="COG0746">
    <property type="taxonomic scope" value="Bacteria"/>
</dbReference>
<keyword evidence="3" id="KW-1185">Reference proteome</keyword>
<dbReference type="STRING" id="644284.Arch_1259"/>
<protein>
    <submittedName>
        <fullName evidence="2">Molybdopterin-guanine dinucleotide biosynthesis protein</fullName>
    </submittedName>
</protein>
<accession>D7BJY4</accession>